<dbReference type="Proteomes" id="UP000662783">
    <property type="component" value="Chromosome"/>
</dbReference>
<dbReference type="EMBL" id="CP070608">
    <property type="protein sequence ID" value="QSE96951.1"/>
    <property type="molecule type" value="Genomic_DNA"/>
</dbReference>
<accession>A0A975A075</accession>
<name>A0A975A075_9BACT</name>
<organism evidence="1 2">
    <name type="scientific">Fulvivirga lutea</name>
    <dbReference type="NCBI Taxonomy" id="2810512"/>
    <lineage>
        <taxon>Bacteria</taxon>
        <taxon>Pseudomonadati</taxon>
        <taxon>Bacteroidota</taxon>
        <taxon>Cytophagia</taxon>
        <taxon>Cytophagales</taxon>
        <taxon>Fulvivirgaceae</taxon>
        <taxon>Fulvivirga</taxon>
    </lineage>
</organism>
<gene>
    <name evidence="1" type="ORF">JR347_15320</name>
</gene>
<evidence type="ECO:0008006" key="3">
    <source>
        <dbReference type="Google" id="ProtNLM"/>
    </source>
</evidence>
<keyword evidence="2" id="KW-1185">Reference proteome</keyword>
<protein>
    <recommendedName>
        <fullName evidence="3">Helix-hairpin-helix domain-containing protein</fullName>
    </recommendedName>
</protein>
<dbReference type="AlphaFoldDB" id="A0A975A075"/>
<dbReference type="KEGG" id="fuv:JR347_15320"/>
<proteinExistence type="predicted"/>
<dbReference type="InterPro" id="IPR010994">
    <property type="entry name" value="RuvA_2-like"/>
</dbReference>
<dbReference type="SUPFAM" id="SSF47781">
    <property type="entry name" value="RuvA domain 2-like"/>
    <property type="match status" value="1"/>
</dbReference>
<evidence type="ECO:0000313" key="2">
    <source>
        <dbReference type="Proteomes" id="UP000662783"/>
    </source>
</evidence>
<dbReference type="RefSeq" id="WP_205721464.1">
    <property type="nucleotide sequence ID" value="NZ_CP070608.1"/>
</dbReference>
<reference evidence="1" key="1">
    <citation type="submission" date="2021-02" db="EMBL/GenBank/DDBJ databases">
        <title>Fulvivirga sp. S481 isolated from sea water.</title>
        <authorList>
            <person name="Bae S.S."/>
            <person name="Baek K."/>
        </authorList>
    </citation>
    <scope>NUCLEOTIDE SEQUENCE</scope>
    <source>
        <strain evidence="1">S481</strain>
    </source>
</reference>
<sequence length="692" mass="78977">MRGWVTLALVFLLCNIISAQEFNRPDIDLERFIEEIFAVQNGDVSSEELFETLLLFYSDPINLNNTSEEELRSLFILNESQIQSFFNYTAKNGKLLSIYELQAIPDFDLITINKLLPFVIVRESGLNADSRSLWRRIAEEDNNYLLIRYETTLEEKRGFKPTDSLGNSNYVGGPGKIYTRFRTSHINDFSIGFTAEKDAGEELAWDPSNKQYGADFYSGHIQLMNQGKFKNIILGDYQMQFGQSLVFGSGFNVGKGAETITTVRRSNLGIRPYTSVIETNFFRGGAATYAITDKLEVTGFFSSLNQDANIQADTVEREDFITSIQQSGFHRTESEIRNRNTVEEVNYGGALLYSDRAAKYSLGANILVTELSQNLQRADRLYNAFEFKGTSNYTGSIFGDYSWQNFNVFGEVATSKSGGFGLVAGMIGSITSKLETSVVIRNYEKDFHTFYGNAFGESTRNINESGWYWGLKYTFSRKLIATAYFDSFSFPWLRSNINAPSSGYEYLSRITYKPTRSIILTGQFREESKANNLPSTESDELIRFPLEAVKRNYLVSVDFPANDILSFKSRVQWSSYDFNSRQTEGFAIWQDANLDFGKFKISGRIALFETDDFNNAQYAYERDVLYAFSVPAYNGIGTRQYVVVQYKPTRKLTFWAKYARTHYRDRDVISSGNKQIDGNIKTDIRIQARINF</sequence>
<evidence type="ECO:0000313" key="1">
    <source>
        <dbReference type="EMBL" id="QSE96951.1"/>
    </source>
</evidence>